<comment type="caution">
    <text evidence="2">The sequence shown here is derived from an EMBL/GenBank/DDBJ whole genome shotgun (WGS) entry which is preliminary data.</text>
</comment>
<name>A0AAW9SDM7_9BACT</name>
<keyword evidence="1 2" id="KW-0812">Transmembrane</keyword>
<gene>
    <name evidence="2" type="ORF">AAG747_13670</name>
</gene>
<dbReference type="RefSeq" id="WP_346821740.1">
    <property type="nucleotide sequence ID" value="NZ_JBDKWZ010000007.1"/>
</dbReference>
<feature type="transmembrane region" description="Helical" evidence="1">
    <location>
        <begin position="26"/>
        <end position="44"/>
    </location>
</feature>
<dbReference type="AlphaFoldDB" id="A0AAW9SDM7"/>
<feature type="transmembrane region" description="Helical" evidence="1">
    <location>
        <begin position="51"/>
        <end position="71"/>
    </location>
</feature>
<feature type="transmembrane region" description="Helical" evidence="1">
    <location>
        <begin position="99"/>
        <end position="116"/>
    </location>
</feature>
<organism evidence="2 3">
    <name type="scientific">Rapidithrix thailandica</name>
    <dbReference type="NCBI Taxonomy" id="413964"/>
    <lineage>
        <taxon>Bacteria</taxon>
        <taxon>Pseudomonadati</taxon>
        <taxon>Bacteroidota</taxon>
        <taxon>Cytophagia</taxon>
        <taxon>Cytophagales</taxon>
        <taxon>Flammeovirgaceae</taxon>
        <taxon>Rapidithrix</taxon>
    </lineage>
</organism>
<accession>A0AAW9SDM7</accession>
<sequence>MKFVSLFLFFIYTCFAYVQLNDFDPWLWVSVYGYLAIVAAMGVFGKFHKVLITIGMLGTLIGSLWLMPSVYEWLVHHEPADLLYGMSPDKPYIEESRESLGLLICFLGMFILFRKASVQHPEAI</sequence>
<evidence type="ECO:0000256" key="1">
    <source>
        <dbReference type="SAM" id="Phobius"/>
    </source>
</evidence>
<keyword evidence="1" id="KW-1133">Transmembrane helix</keyword>
<proteinExistence type="predicted"/>
<dbReference type="EMBL" id="JBDKWZ010000007">
    <property type="protein sequence ID" value="MEN7548966.1"/>
    <property type="molecule type" value="Genomic_DNA"/>
</dbReference>
<evidence type="ECO:0000313" key="2">
    <source>
        <dbReference type="EMBL" id="MEN7548966.1"/>
    </source>
</evidence>
<evidence type="ECO:0000313" key="3">
    <source>
        <dbReference type="Proteomes" id="UP001403385"/>
    </source>
</evidence>
<keyword evidence="3" id="KW-1185">Reference proteome</keyword>
<dbReference type="Proteomes" id="UP001403385">
    <property type="component" value="Unassembled WGS sequence"/>
</dbReference>
<protein>
    <submittedName>
        <fullName evidence="2">Transmembrane 220 family protein</fullName>
    </submittedName>
</protein>
<reference evidence="2 3" key="1">
    <citation type="submission" date="2024-04" db="EMBL/GenBank/DDBJ databases">
        <title>Novel genus in family Flammeovirgaceae.</title>
        <authorList>
            <person name="Nguyen T.H."/>
            <person name="Vuong T.Q."/>
            <person name="Le H."/>
            <person name="Kim S.-G."/>
        </authorList>
    </citation>
    <scope>NUCLEOTIDE SEQUENCE [LARGE SCALE GENOMIC DNA]</scope>
    <source>
        <strain evidence="2 3">JCM 23209</strain>
    </source>
</reference>
<dbReference type="Pfam" id="PF15071">
    <property type="entry name" value="TMEM220"/>
    <property type="match status" value="1"/>
</dbReference>
<dbReference type="InterPro" id="IPR029377">
    <property type="entry name" value="TMEM220"/>
</dbReference>
<keyword evidence="1" id="KW-0472">Membrane</keyword>